<protein>
    <recommendedName>
        <fullName evidence="4">Dolichol kinase</fullName>
    </recommendedName>
</protein>
<dbReference type="RefSeq" id="WP_230741661.1">
    <property type="nucleotide sequence ID" value="NZ_PGCK01000005.1"/>
</dbReference>
<name>A0AAP2RC39_9EURY</name>
<gene>
    <name evidence="2" type="ORF">CUJ83_07415</name>
</gene>
<feature type="transmembrane region" description="Helical" evidence="1">
    <location>
        <begin position="134"/>
        <end position="158"/>
    </location>
</feature>
<dbReference type="Proteomes" id="UP001320159">
    <property type="component" value="Unassembled WGS sequence"/>
</dbReference>
<dbReference type="PANTHER" id="PTHR31303:SF1">
    <property type="entry name" value="CTP-DEPENDENT DIACYLGLYCEROL KINASE 1"/>
    <property type="match status" value="1"/>
</dbReference>
<keyword evidence="3" id="KW-1185">Reference proteome</keyword>
<keyword evidence="1" id="KW-0812">Transmembrane</keyword>
<dbReference type="PANTHER" id="PTHR31303">
    <property type="entry name" value="CTP-DEPENDENT DIACYLGLYCEROL KINASE 1"/>
    <property type="match status" value="1"/>
</dbReference>
<feature type="transmembrane region" description="Helical" evidence="1">
    <location>
        <begin position="170"/>
        <end position="187"/>
    </location>
</feature>
<feature type="transmembrane region" description="Helical" evidence="1">
    <location>
        <begin position="69"/>
        <end position="90"/>
    </location>
</feature>
<evidence type="ECO:0008006" key="4">
    <source>
        <dbReference type="Google" id="ProtNLM"/>
    </source>
</evidence>
<comment type="caution">
    <text evidence="2">The sequence shown here is derived from an EMBL/GenBank/DDBJ whole genome shotgun (WGS) entry which is preliminary data.</text>
</comment>
<keyword evidence="1" id="KW-1133">Transmembrane helix</keyword>
<feature type="transmembrane region" description="Helical" evidence="1">
    <location>
        <begin position="96"/>
        <end position="113"/>
    </location>
</feature>
<sequence length="189" mass="20554">MEAFHIIEPRKLVHISGTAFVFIALYSAYISIALISLGLAVFIALELAKRYVKKEYLSILYRDGEMKGCAFEPFLYLVSIAGLLVISLYYAPEVCYASIIVLTLGDGVASTMGKKFGRRKLPYTKKTLAGTVSGIIVSSAVGYFFVGPLIFIGSIAGMITEAYAGKLENLWIPVAAFLSMALIKALWAS</sequence>
<evidence type="ECO:0000256" key="1">
    <source>
        <dbReference type="SAM" id="Phobius"/>
    </source>
</evidence>
<dbReference type="InterPro" id="IPR037997">
    <property type="entry name" value="Dgk1-like"/>
</dbReference>
<dbReference type="GO" id="GO:0004143">
    <property type="term" value="F:ATP-dependent diacylglycerol kinase activity"/>
    <property type="evidence" value="ECO:0007669"/>
    <property type="project" value="InterPro"/>
</dbReference>
<feature type="transmembrane region" description="Helical" evidence="1">
    <location>
        <begin position="20"/>
        <end position="48"/>
    </location>
</feature>
<accession>A0AAP2RC39</accession>
<dbReference type="EMBL" id="PGCK01000005">
    <property type="protein sequence ID" value="MCD1294826.1"/>
    <property type="molecule type" value="Genomic_DNA"/>
</dbReference>
<evidence type="ECO:0000313" key="2">
    <source>
        <dbReference type="EMBL" id="MCD1294826.1"/>
    </source>
</evidence>
<evidence type="ECO:0000313" key="3">
    <source>
        <dbReference type="Proteomes" id="UP001320159"/>
    </source>
</evidence>
<reference evidence="2 3" key="1">
    <citation type="submission" date="2017-11" db="EMBL/GenBank/DDBJ databases">
        <title>Isolation and Characterization of Family Methanocellaceae Species from Potential Methane Hydrate Area Offshore Southwestern Taiwan.</title>
        <authorList>
            <person name="Zhang W.-L."/>
            <person name="Chen W.-C."/>
            <person name="Lai M.-C."/>
            <person name="Chen S.-C."/>
        </authorList>
    </citation>
    <scope>NUCLEOTIDE SEQUENCE [LARGE SCALE GENOMIC DNA]</scope>
    <source>
        <strain evidence="2 3">CWC-04</strain>
    </source>
</reference>
<proteinExistence type="predicted"/>
<organism evidence="2 3">
    <name type="scientific">Methanooceanicella nereidis</name>
    <dbReference type="NCBI Taxonomy" id="2052831"/>
    <lineage>
        <taxon>Archaea</taxon>
        <taxon>Methanobacteriati</taxon>
        <taxon>Methanobacteriota</taxon>
        <taxon>Stenosarchaea group</taxon>
        <taxon>Methanomicrobia</taxon>
        <taxon>Methanocellales</taxon>
        <taxon>Methanocellaceae</taxon>
        <taxon>Methanooceanicella</taxon>
    </lineage>
</organism>
<dbReference type="AlphaFoldDB" id="A0AAP2RC39"/>
<keyword evidence="1" id="KW-0472">Membrane</keyword>